<dbReference type="Pfam" id="PF00084">
    <property type="entry name" value="Sushi"/>
    <property type="match status" value="2"/>
</dbReference>
<keyword evidence="2" id="KW-0677">Repeat</keyword>
<dbReference type="SMART" id="SM00032">
    <property type="entry name" value="CCP"/>
    <property type="match status" value="3"/>
</dbReference>
<organism evidence="7 8">
    <name type="scientific">Ranitomeya imitator</name>
    <name type="common">mimic poison frog</name>
    <dbReference type="NCBI Taxonomy" id="111125"/>
    <lineage>
        <taxon>Eukaryota</taxon>
        <taxon>Metazoa</taxon>
        <taxon>Chordata</taxon>
        <taxon>Craniata</taxon>
        <taxon>Vertebrata</taxon>
        <taxon>Euteleostomi</taxon>
        <taxon>Amphibia</taxon>
        <taxon>Batrachia</taxon>
        <taxon>Anura</taxon>
        <taxon>Neobatrachia</taxon>
        <taxon>Hyloidea</taxon>
        <taxon>Dendrobatidae</taxon>
        <taxon>Dendrobatinae</taxon>
        <taxon>Ranitomeya</taxon>
    </lineage>
</organism>
<protein>
    <recommendedName>
        <fullName evidence="6">Sushi domain-containing protein</fullName>
    </recommendedName>
</protein>
<keyword evidence="8" id="KW-1185">Reference proteome</keyword>
<comment type="caution">
    <text evidence="7">The sequence shown here is derived from an EMBL/GenBank/DDBJ whole genome shotgun (WGS) entry which is preliminary data.</text>
</comment>
<dbReference type="SUPFAM" id="SSF57535">
    <property type="entry name" value="Complement control module/SCR domain"/>
    <property type="match status" value="2"/>
</dbReference>
<dbReference type="InterPro" id="IPR035976">
    <property type="entry name" value="Sushi/SCR/CCP_sf"/>
</dbReference>
<dbReference type="Proteomes" id="UP001176940">
    <property type="component" value="Unassembled WGS sequence"/>
</dbReference>
<dbReference type="EMBL" id="CAUEEQ010001226">
    <property type="protein sequence ID" value="CAJ0919305.1"/>
    <property type="molecule type" value="Genomic_DNA"/>
</dbReference>
<dbReference type="InterPro" id="IPR000436">
    <property type="entry name" value="Sushi_SCR_CCP_dom"/>
</dbReference>
<evidence type="ECO:0000256" key="1">
    <source>
        <dbReference type="ARBA" id="ARBA00022659"/>
    </source>
</evidence>
<dbReference type="CDD" id="cd00033">
    <property type="entry name" value="CCP"/>
    <property type="match status" value="2"/>
</dbReference>
<evidence type="ECO:0000313" key="8">
    <source>
        <dbReference type="Proteomes" id="UP001176940"/>
    </source>
</evidence>
<sequence>MCTAVFVFQRLTLYCTPHGKLLRIRSKNRKTYKTDSPSNSIKCESNGRWNGTLPVCTVQKCSPPEDLENGSYSLKKNEYLYGETVTYKCNTLQLAGKASVSCTDEGKWSSSAPQCRDACTSPPELPFAVVDIEVSNPEYADREESLQYKCRPGFVPVSGSNNKITCLENLKWSQYDIFCT</sequence>
<evidence type="ECO:0000259" key="6">
    <source>
        <dbReference type="PROSITE" id="PS50923"/>
    </source>
</evidence>
<evidence type="ECO:0000313" key="7">
    <source>
        <dbReference type="EMBL" id="CAJ0919305.1"/>
    </source>
</evidence>
<evidence type="ECO:0000256" key="3">
    <source>
        <dbReference type="ARBA" id="ARBA00023157"/>
    </source>
</evidence>
<name>A0ABN9KUF5_9NEOB</name>
<reference evidence="7" key="1">
    <citation type="submission" date="2023-07" db="EMBL/GenBank/DDBJ databases">
        <authorList>
            <person name="Stuckert A."/>
        </authorList>
    </citation>
    <scope>NUCLEOTIDE SEQUENCE</scope>
</reference>
<keyword evidence="4" id="KW-0325">Glycoprotein</keyword>
<accession>A0ABN9KUF5</accession>
<keyword evidence="1 5" id="KW-0768">Sushi</keyword>
<gene>
    <name evidence="7" type="ORF">RIMI_LOCUS976655</name>
</gene>
<dbReference type="InterPro" id="IPR050350">
    <property type="entry name" value="Compl-Cell_Adhes-Reg"/>
</dbReference>
<proteinExistence type="predicted"/>
<comment type="caution">
    <text evidence="5">Lacks conserved residue(s) required for the propagation of feature annotation.</text>
</comment>
<evidence type="ECO:0000256" key="5">
    <source>
        <dbReference type="PROSITE-ProRule" id="PRU00302"/>
    </source>
</evidence>
<dbReference type="PANTHER" id="PTHR19325:SF575">
    <property type="entry name" value="LOCOMOTION-RELATED PROTEIN HIKARU GENKI"/>
    <property type="match status" value="1"/>
</dbReference>
<evidence type="ECO:0000256" key="4">
    <source>
        <dbReference type="ARBA" id="ARBA00023180"/>
    </source>
</evidence>
<dbReference type="PROSITE" id="PS50923">
    <property type="entry name" value="SUSHI"/>
    <property type="match status" value="2"/>
</dbReference>
<dbReference type="PANTHER" id="PTHR19325">
    <property type="entry name" value="COMPLEMENT COMPONENT-RELATED SUSHI DOMAIN-CONTAINING"/>
    <property type="match status" value="1"/>
</dbReference>
<feature type="domain" description="Sushi" evidence="6">
    <location>
        <begin position="118"/>
        <end position="180"/>
    </location>
</feature>
<feature type="non-terminal residue" evidence="7">
    <location>
        <position position="180"/>
    </location>
</feature>
<keyword evidence="3" id="KW-1015">Disulfide bond</keyword>
<feature type="domain" description="Sushi" evidence="6">
    <location>
        <begin position="59"/>
        <end position="117"/>
    </location>
</feature>
<dbReference type="Gene3D" id="2.10.70.10">
    <property type="entry name" value="Complement Module, domain 1"/>
    <property type="match status" value="3"/>
</dbReference>
<evidence type="ECO:0000256" key="2">
    <source>
        <dbReference type="ARBA" id="ARBA00022737"/>
    </source>
</evidence>